<dbReference type="Proteomes" id="UP000523747">
    <property type="component" value="Unassembled WGS sequence"/>
</dbReference>
<organism evidence="1 2">
    <name type="scientific">Enterococcus phage vB_EfaS_140</name>
    <dbReference type="NCBI Taxonomy" id="2730536"/>
    <lineage>
        <taxon>Viruses</taxon>
        <taxon>Duplodnaviria</taxon>
        <taxon>Heunggongvirae</taxon>
        <taxon>Uroviricota</taxon>
        <taxon>Caudoviricetes</taxon>
        <taxon>Andrewesvirinae</taxon>
        <taxon>Vipetofemvirus</taxon>
        <taxon>Vipetofemvirus vv140</taxon>
    </lineage>
</organism>
<sequence length="754" mass="85313">MSTLILHDKNETKWNSLGYGPLTNVIEPKVTRARNGEYTLEFRYPMFSPLFDKIEKGNWVVADAGVKQNTLAQRFEIQKVTKPMDGIVSVYAEHYRYQLLRSVLKKGTKKKGNVNDLMRFLLENSEPKMDFTVKSVLRDTELEMDLSDPFVFPSTMDAFGGTAGSILDKFGGEYVFDNNVISLPNEAGEHTKVVVAYGKNLTDINQEESIENTFTTIYPWAKIKEEGSDEEKIITVDGNFVDGEYVNNYRERRIEAVDFSQRNPKNKAELLTMAQQYVISNKIGVPKVSIKASFVDLSSNAMGGTKKYIDSVDLCDYIHVYFKDLKISTEAQIIKTVYRPDLERFESVELGDARTNLGDVITDKVDEVDKKLDDYINGMNNDWIGMKDDIDNFNDVLNNPGKGKVVIYPSLSDPQEIYITDNENLNLARKMWRWSEAGLAYSSTGRSGPWTVGMTKDGQIVADLINTGTLKAIDIMGVTIKGSTVTGGKLVSESEKLDLVLENGEINWYRKSDNKNIFRQFTEIFTYPERIESLIGFQLKDDNSFTVTSDDRIVSSKNYMTYARNLFTVNLSGRPSNPKGGSGFSFRAQQLEDNLNNRVSFTGDATSTYSQIMMMVPGGFVTIDKDGFKVSGITKNATVRTENYGDRLLNAYETPECYFADYGEAVTGEDGTVRVDIDPIFAETIVTSRYMVFLTPTELTTSAVIHEDVDHFIIKTEKPNVLVRWNLVSRRLDYQHIRLEEDVLAERTRAKIEE</sequence>
<proteinExistence type="predicted"/>
<name>A0ACA9ASA3_9CAUD</name>
<reference evidence="1" key="1">
    <citation type="submission" date="2020-07" db="EMBL/GenBank/DDBJ databases">
        <authorList>
            <person name="Ladero V."/>
        </authorList>
    </citation>
    <scope>NUCLEOTIDE SEQUENCE</scope>
</reference>
<comment type="caution">
    <text evidence="1">The sequence shown here is derived from an EMBL/GenBank/DDBJ whole genome shotgun (WGS) entry which is preliminary data.</text>
</comment>
<evidence type="ECO:0000313" key="1">
    <source>
        <dbReference type="EMBL" id="CAD0281708.1"/>
    </source>
</evidence>
<keyword evidence="2" id="KW-1185">Reference proteome</keyword>
<evidence type="ECO:0000313" key="2">
    <source>
        <dbReference type="Proteomes" id="UP000523747"/>
    </source>
</evidence>
<accession>A0ACA9ASA3</accession>
<dbReference type="EMBL" id="CAJCJZ010000002">
    <property type="protein sequence ID" value="CAD0281708.1"/>
    <property type="molecule type" value="Genomic_DNA"/>
</dbReference>
<protein>
    <submittedName>
        <fullName evidence="1">Phage endopeptidase</fullName>
    </submittedName>
</protein>